<dbReference type="InterPro" id="IPR050428">
    <property type="entry name" value="TCS_sensor_his_kinase"/>
</dbReference>
<dbReference type="InterPro" id="IPR003661">
    <property type="entry name" value="HisK_dim/P_dom"/>
</dbReference>
<feature type="domain" description="HAMP" evidence="13">
    <location>
        <begin position="71"/>
        <end position="124"/>
    </location>
</feature>
<dbReference type="SMART" id="SM00387">
    <property type="entry name" value="HATPase_c"/>
    <property type="match status" value="1"/>
</dbReference>
<dbReference type="CDD" id="cd00075">
    <property type="entry name" value="HATPase"/>
    <property type="match status" value="1"/>
</dbReference>
<dbReference type="Pfam" id="PF02518">
    <property type="entry name" value="HATPase_c"/>
    <property type="match status" value="1"/>
</dbReference>
<dbReference type="EMBL" id="CP073100">
    <property type="protein sequence ID" value="QUE53243.1"/>
    <property type="molecule type" value="Genomic_DNA"/>
</dbReference>
<dbReference type="InterPro" id="IPR003594">
    <property type="entry name" value="HATPase_dom"/>
</dbReference>
<dbReference type="InterPro" id="IPR036097">
    <property type="entry name" value="HisK_dim/P_sf"/>
</dbReference>
<protein>
    <recommendedName>
        <fullName evidence="3">histidine kinase</fullName>
        <ecNumber evidence="3">2.7.13.3</ecNumber>
    </recommendedName>
</protein>
<dbReference type="CDD" id="cd00082">
    <property type="entry name" value="HisKA"/>
    <property type="match status" value="1"/>
</dbReference>
<evidence type="ECO:0000256" key="7">
    <source>
        <dbReference type="ARBA" id="ARBA00022777"/>
    </source>
</evidence>
<evidence type="ECO:0000256" key="2">
    <source>
        <dbReference type="ARBA" id="ARBA00004370"/>
    </source>
</evidence>
<dbReference type="Gene3D" id="1.10.287.130">
    <property type="match status" value="1"/>
</dbReference>
<evidence type="ECO:0000256" key="8">
    <source>
        <dbReference type="ARBA" id="ARBA00022989"/>
    </source>
</evidence>
<feature type="transmembrane region" description="Helical" evidence="11">
    <location>
        <begin position="7"/>
        <end position="30"/>
    </location>
</feature>
<dbReference type="SMART" id="SM00388">
    <property type="entry name" value="HisKA"/>
    <property type="match status" value="1"/>
</dbReference>
<comment type="catalytic activity">
    <reaction evidence="1">
        <text>ATP + protein L-histidine = ADP + protein N-phospho-L-histidine.</text>
        <dbReference type="EC" id="2.7.13.3"/>
    </reaction>
</comment>
<dbReference type="AlphaFoldDB" id="A0A975PGZ3"/>
<evidence type="ECO:0000256" key="1">
    <source>
        <dbReference type="ARBA" id="ARBA00000085"/>
    </source>
</evidence>
<dbReference type="SMART" id="SM00304">
    <property type="entry name" value="HAMP"/>
    <property type="match status" value="1"/>
</dbReference>
<evidence type="ECO:0000256" key="3">
    <source>
        <dbReference type="ARBA" id="ARBA00012438"/>
    </source>
</evidence>
<comment type="subcellular location">
    <subcellularLocation>
        <location evidence="2">Membrane</location>
    </subcellularLocation>
</comment>
<evidence type="ECO:0000313" key="15">
    <source>
        <dbReference type="Proteomes" id="UP000676169"/>
    </source>
</evidence>
<dbReference type="GO" id="GO:0000155">
    <property type="term" value="F:phosphorelay sensor kinase activity"/>
    <property type="evidence" value="ECO:0007669"/>
    <property type="project" value="InterPro"/>
</dbReference>
<evidence type="ECO:0000259" key="12">
    <source>
        <dbReference type="PROSITE" id="PS50109"/>
    </source>
</evidence>
<gene>
    <name evidence="14" type="ORF">KBB96_10170</name>
</gene>
<feature type="domain" description="Histidine kinase" evidence="12">
    <location>
        <begin position="132"/>
        <end position="344"/>
    </location>
</feature>
<proteinExistence type="predicted"/>
<keyword evidence="15" id="KW-1185">Reference proteome</keyword>
<keyword evidence="9" id="KW-0902">Two-component regulatory system</keyword>
<dbReference type="InterPro" id="IPR005467">
    <property type="entry name" value="His_kinase_dom"/>
</dbReference>
<accession>A0A975PGZ3</accession>
<keyword evidence="10 11" id="KW-0472">Membrane</keyword>
<sequence length="361" mass="39250">MKVRTRLTLWFAGLLLGSLLLLGGLLHYELVDEVANGHKPESPSEKIEDLLLSYGLPTIAILVIGGSWLVRRALRPVEQLAAAAERVHAGHLAERIPLSGRGDELDRLAEAFNRMLGRVDAGISSVRDFTLRASHELKTPLTILSAETELALGGPTATPAQRERLASQYEEIQRLTALVNALGLLAKADAGLPTLARENLRLDDLLREAVDNIRPLAAMRGITVNLETCDPAPMHADRSSLRQILLNLLDNAVKHNQPDGWIAIRLRHGSVGTDLAIENSGPPIPPAILPKVFDRFVRGPGVVEGSGLGLSIVRTLVEAHGGRVFCEPGRSHGFCIEMKLPTQLERRDGCCFVSPYRPANL</sequence>
<evidence type="ECO:0000256" key="9">
    <source>
        <dbReference type="ARBA" id="ARBA00023012"/>
    </source>
</evidence>
<dbReference type="PROSITE" id="PS50109">
    <property type="entry name" value="HIS_KIN"/>
    <property type="match status" value="1"/>
</dbReference>
<dbReference type="PRINTS" id="PR00344">
    <property type="entry name" value="BCTRLSENSOR"/>
</dbReference>
<evidence type="ECO:0000256" key="6">
    <source>
        <dbReference type="ARBA" id="ARBA00022692"/>
    </source>
</evidence>
<dbReference type="Proteomes" id="UP000676169">
    <property type="component" value="Chromosome"/>
</dbReference>
<dbReference type="Pfam" id="PF00672">
    <property type="entry name" value="HAMP"/>
    <property type="match status" value="1"/>
</dbReference>
<keyword evidence="7" id="KW-0418">Kinase</keyword>
<dbReference type="Gene3D" id="6.10.340.10">
    <property type="match status" value="1"/>
</dbReference>
<dbReference type="PANTHER" id="PTHR45436">
    <property type="entry name" value="SENSOR HISTIDINE KINASE YKOH"/>
    <property type="match status" value="1"/>
</dbReference>
<dbReference type="Gene3D" id="3.30.565.10">
    <property type="entry name" value="Histidine kinase-like ATPase, C-terminal domain"/>
    <property type="match status" value="1"/>
</dbReference>
<evidence type="ECO:0000313" key="14">
    <source>
        <dbReference type="EMBL" id="QUE53243.1"/>
    </source>
</evidence>
<evidence type="ECO:0000256" key="10">
    <source>
        <dbReference type="ARBA" id="ARBA00023136"/>
    </source>
</evidence>
<evidence type="ECO:0000256" key="5">
    <source>
        <dbReference type="ARBA" id="ARBA00022679"/>
    </source>
</evidence>
<dbReference type="InterPro" id="IPR036890">
    <property type="entry name" value="HATPase_C_sf"/>
</dbReference>
<keyword evidence="5" id="KW-0808">Transferase</keyword>
<dbReference type="RefSeq" id="WP_211634585.1">
    <property type="nucleotide sequence ID" value="NZ_CP073100.1"/>
</dbReference>
<keyword evidence="6 11" id="KW-0812">Transmembrane</keyword>
<dbReference type="SUPFAM" id="SSF55874">
    <property type="entry name" value="ATPase domain of HSP90 chaperone/DNA topoisomerase II/histidine kinase"/>
    <property type="match status" value="1"/>
</dbReference>
<dbReference type="PANTHER" id="PTHR45436:SF5">
    <property type="entry name" value="SENSOR HISTIDINE KINASE TRCS"/>
    <property type="match status" value="1"/>
</dbReference>
<evidence type="ECO:0000256" key="4">
    <source>
        <dbReference type="ARBA" id="ARBA00022553"/>
    </source>
</evidence>
<dbReference type="SUPFAM" id="SSF47384">
    <property type="entry name" value="Homodimeric domain of signal transducing histidine kinase"/>
    <property type="match status" value="1"/>
</dbReference>
<dbReference type="GO" id="GO:0005886">
    <property type="term" value="C:plasma membrane"/>
    <property type="evidence" value="ECO:0007669"/>
    <property type="project" value="TreeGrafter"/>
</dbReference>
<evidence type="ECO:0000256" key="11">
    <source>
        <dbReference type="SAM" id="Phobius"/>
    </source>
</evidence>
<name>A0A975PGZ3_9BACT</name>
<dbReference type="InterPro" id="IPR003660">
    <property type="entry name" value="HAMP_dom"/>
</dbReference>
<dbReference type="EC" id="2.7.13.3" evidence="3"/>
<keyword evidence="4" id="KW-0597">Phosphoprotein</keyword>
<dbReference type="PROSITE" id="PS50885">
    <property type="entry name" value="HAMP"/>
    <property type="match status" value="1"/>
</dbReference>
<dbReference type="KEGG" id="lamb:KBB96_10170"/>
<keyword evidence="8 11" id="KW-1133">Transmembrane helix</keyword>
<evidence type="ECO:0000259" key="13">
    <source>
        <dbReference type="PROSITE" id="PS50885"/>
    </source>
</evidence>
<dbReference type="InterPro" id="IPR004358">
    <property type="entry name" value="Sig_transdc_His_kin-like_C"/>
</dbReference>
<reference evidence="14" key="1">
    <citation type="submission" date="2021-04" db="EMBL/GenBank/DDBJ databases">
        <title>Luteolibacter sp. 32A isolated from the skin of an Anderson's salamander (Ambystoma andersonii).</title>
        <authorList>
            <person name="Spergser J."/>
            <person name="Busse H.-J."/>
        </authorList>
    </citation>
    <scope>NUCLEOTIDE SEQUENCE</scope>
    <source>
        <strain evidence="14">32A</strain>
    </source>
</reference>
<dbReference type="CDD" id="cd06225">
    <property type="entry name" value="HAMP"/>
    <property type="match status" value="1"/>
</dbReference>
<feature type="transmembrane region" description="Helical" evidence="11">
    <location>
        <begin position="50"/>
        <end position="70"/>
    </location>
</feature>
<dbReference type="Pfam" id="PF00512">
    <property type="entry name" value="HisKA"/>
    <property type="match status" value="1"/>
</dbReference>
<organism evidence="14 15">
    <name type="scientific">Luteolibacter ambystomatis</name>
    <dbReference type="NCBI Taxonomy" id="2824561"/>
    <lineage>
        <taxon>Bacteria</taxon>
        <taxon>Pseudomonadati</taxon>
        <taxon>Verrucomicrobiota</taxon>
        <taxon>Verrucomicrobiia</taxon>
        <taxon>Verrucomicrobiales</taxon>
        <taxon>Verrucomicrobiaceae</taxon>
        <taxon>Luteolibacter</taxon>
    </lineage>
</organism>
<dbReference type="SUPFAM" id="SSF158472">
    <property type="entry name" value="HAMP domain-like"/>
    <property type="match status" value="1"/>
</dbReference>